<reference evidence="2" key="1">
    <citation type="journal article" date="2020" name="New Phytol.">
        <title>Comparative genomics reveals dynamic genome evolution in host specialist ectomycorrhizal fungi.</title>
        <authorList>
            <person name="Lofgren L.A."/>
            <person name="Nguyen N.H."/>
            <person name="Vilgalys R."/>
            <person name="Ruytinx J."/>
            <person name="Liao H.L."/>
            <person name="Branco S."/>
            <person name="Kuo A."/>
            <person name="LaButti K."/>
            <person name="Lipzen A."/>
            <person name="Andreopoulos W."/>
            <person name="Pangilinan J."/>
            <person name="Riley R."/>
            <person name="Hundley H."/>
            <person name="Na H."/>
            <person name="Barry K."/>
            <person name="Grigoriev I.V."/>
            <person name="Stajich J.E."/>
            <person name="Kennedy P.G."/>
        </authorList>
    </citation>
    <scope>NUCLEOTIDE SEQUENCE</scope>
    <source>
        <strain evidence="2">FC203</strain>
    </source>
</reference>
<dbReference type="Gene3D" id="1.20.5.170">
    <property type="match status" value="2"/>
</dbReference>
<feature type="coiled-coil region" evidence="1">
    <location>
        <begin position="121"/>
        <end position="218"/>
    </location>
</feature>
<accession>A0AAD4DVU7</accession>
<comment type="caution">
    <text evidence="2">The sequence shown here is derived from an EMBL/GenBank/DDBJ whole genome shotgun (WGS) entry which is preliminary data.</text>
</comment>
<dbReference type="EMBL" id="JABBWK010000079">
    <property type="protein sequence ID" value="KAG1894481.1"/>
    <property type="molecule type" value="Genomic_DNA"/>
</dbReference>
<evidence type="ECO:0000313" key="2">
    <source>
        <dbReference type="EMBL" id="KAG1894481.1"/>
    </source>
</evidence>
<name>A0AAD4DVU7_9AGAM</name>
<keyword evidence="3" id="KW-1185">Reference proteome</keyword>
<sequence>MAPKDSNHKLMVVLYAEAKLQKSISLPGSFTISRAKQEGMEAIKEHLKILPGVPLVTLDPDCTDFYPVDTNTCEVCDVKAQRNVAPLAREESTERYVKPADNNNDILRRLASMEEKFGRDIAELKQANAGLQQVNAGLQHDVEELRQVNAGLQHDVEELRWVNAQLKLDNAQLKDDNAQLKLDNAQLKLDNAQLKHENAQLKHDFKELRSQLDETNRAVLGDKVAINKIRRRVLLDTGRDQLAMICGHKNWREWKDEKTTSTPSPGDDQTVQTMMTEAEVILENSTDASDYWKAVGKDRSTLRFLIHRSHIRTEGDIVAHNSTAEAIAESVLALIASSDRTHMISIFRAVYNDEP</sequence>
<evidence type="ECO:0000313" key="3">
    <source>
        <dbReference type="Proteomes" id="UP001195769"/>
    </source>
</evidence>
<evidence type="ECO:0000256" key="1">
    <source>
        <dbReference type="SAM" id="Coils"/>
    </source>
</evidence>
<keyword evidence="1" id="KW-0175">Coiled coil</keyword>
<dbReference type="AlphaFoldDB" id="A0AAD4DVU7"/>
<dbReference type="RefSeq" id="XP_041220057.1">
    <property type="nucleotide sequence ID" value="XM_041369980.1"/>
</dbReference>
<proteinExistence type="predicted"/>
<gene>
    <name evidence="2" type="ORF">F5891DRAFT_1255179</name>
</gene>
<organism evidence="2 3">
    <name type="scientific">Suillus fuscotomentosus</name>
    <dbReference type="NCBI Taxonomy" id="1912939"/>
    <lineage>
        <taxon>Eukaryota</taxon>
        <taxon>Fungi</taxon>
        <taxon>Dikarya</taxon>
        <taxon>Basidiomycota</taxon>
        <taxon>Agaricomycotina</taxon>
        <taxon>Agaricomycetes</taxon>
        <taxon>Agaricomycetidae</taxon>
        <taxon>Boletales</taxon>
        <taxon>Suillineae</taxon>
        <taxon>Suillaceae</taxon>
        <taxon>Suillus</taxon>
    </lineage>
</organism>
<dbReference type="GeneID" id="64664278"/>
<protein>
    <submittedName>
        <fullName evidence="2">Uncharacterized protein</fullName>
    </submittedName>
</protein>
<dbReference type="Proteomes" id="UP001195769">
    <property type="component" value="Unassembled WGS sequence"/>
</dbReference>